<sequence length="453" mass="50373">MVYQSQKRRQPYAFKEANDKYGSLVRVGPNEVITNQPDVLRKIMAVRSTYTRGHFYNAMKFDPTRDNLFSMRDEVAHTKLRSKMAAGYSGKENESMEATVDKQVASLVNLIETKYLSTAQEFRPLDGGEKASFFTLDVISDLAFGQPFGYLETDSDVYDYLKMTKSTIPFMMGVADVPVLASILQSRFLRGLLPSEADKAGFGAFIGVAKRLVAERFHPKAESRLDMLGSFIRHGLTQDEAAGEALLQIVAGSDTSAGTIRAVMLNVVTNPMVYRKLQTEIDQGILSGSVSSPITDAEARKMPYLQAVIKEGLRVMPPASGAMFKQVPPSGDVIDGKFLPGGTQIGGSPLGIQYSKDIYGLDADLFRPERWVEASTEKTSEMTSTVDLCFHYGKYQCLGKSVAWMEFNKLFVELLRRFDFSACRSDKPATLSSAGLWIMEDFWLRIERRADAS</sequence>
<reference evidence="2" key="2">
    <citation type="submission" date="2020-09" db="EMBL/GenBank/DDBJ databases">
        <title>Reference genome assembly for Australian Ascochyta lentis isolate Al4.</title>
        <authorList>
            <person name="Lee R.C."/>
            <person name="Farfan-Caceres L.M."/>
            <person name="Debler J.W."/>
            <person name="Williams A.H."/>
            <person name="Henares B.M."/>
        </authorList>
    </citation>
    <scope>NUCLEOTIDE SEQUENCE</scope>
    <source>
        <strain evidence="2">Al4</strain>
    </source>
</reference>
<dbReference type="GO" id="GO:0016705">
    <property type="term" value="F:oxidoreductase activity, acting on paired donors, with incorporation or reduction of molecular oxygen"/>
    <property type="evidence" value="ECO:0007669"/>
    <property type="project" value="InterPro"/>
</dbReference>
<proteinExistence type="predicted"/>
<dbReference type="Proteomes" id="UP000651452">
    <property type="component" value="Unassembled WGS sequence"/>
</dbReference>
<comment type="caution">
    <text evidence="2">The sequence shown here is derived from an EMBL/GenBank/DDBJ whole genome shotgun (WGS) entry which is preliminary data.</text>
</comment>
<comment type="cofactor">
    <cofactor evidence="1">
        <name>heme</name>
        <dbReference type="ChEBI" id="CHEBI:30413"/>
    </cofactor>
</comment>
<dbReference type="InterPro" id="IPR050121">
    <property type="entry name" value="Cytochrome_P450_monoxygenase"/>
</dbReference>
<keyword evidence="1" id="KW-0479">Metal-binding</keyword>
<dbReference type="SUPFAM" id="SSF48264">
    <property type="entry name" value="Cytochrome P450"/>
    <property type="match status" value="1"/>
</dbReference>
<keyword evidence="3" id="KW-1185">Reference proteome</keyword>
<dbReference type="CDD" id="cd11060">
    <property type="entry name" value="CYP57A1-like"/>
    <property type="match status" value="1"/>
</dbReference>
<dbReference type="OrthoDB" id="3934656at2759"/>
<organism evidence="2 3">
    <name type="scientific">Ascochyta lentis</name>
    <dbReference type="NCBI Taxonomy" id="205686"/>
    <lineage>
        <taxon>Eukaryota</taxon>
        <taxon>Fungi</taxon>
        <taxon>Dikarya</taxon>
        <taxon>Ascomycota</taxon>
        <taxon>Pezizomycotina</taxon>
        <taxon>Dothideomycetes</taxon>
        <taxon>Pleosporomycetidae</taxon>
        <taxon>Pleosporales</taxon>
        <taxon>Pleosporineae</taxon>
        <taxon>Didymellaceae</taxon>
        <taxon>Ascochyta</taxon>
    </lineage>
</organism>
<reference evidence="2" key="1">
    <citation type="submission" date="2018-12" db="EMBL/GenBank/DDBJ databases">
        <authorList>
            <person name="Syme R.A."/>
            <person name="Farfan-Caceres L."/>
            <person name="Lichtenzveig J."/>
        </authorList>
    </citation>
    <scope>NUCLEOTIDE SEQUENCE</scope>
    <source>
        <strain evidence="2">Al4</strain>
    </source>
</reference>
<evidence type="ECO:0008006" key="4">
    <source>
        <dbReference type="Google" id="ProtNLM"/>
    </source>
</evidence>
<dbReference type="Pfam" id="PF00067">
    <property type="entry name" value="p450"/>
    <property type="match status" value="1"/>
</dbReference>
<dbReference type="AlphaFoldDB" id="A0A8H7J7B1"/>
<dbReference type="GO" id="GO:0004497">
    <property type="term" value="F:monooxygenase activity"/>
    <property type="evidence" value="ECO:0007669"/>
    <property type="project" value="InterPro"/>
</dbReference>
<keyword evidence="1" id="KW-0349">Heme</keyword>
<dbReference type="GO" id="GO:0005506">
    <property type="term" value="F:iron ion binding"/>
    <property type="evidence" value="ECO:0007669"/>
    <property type="project" value="InterPro"/>
</dbReference>
<dbReference type="InterPro" id="IPR001128">
    <property type="entry name" value="Cyt_P450"/>
</dbReference>
<name>A0A8H7J7B1_9PLEO</name>
<dbReference type="PANTHER" id="PTHR24305">
    <property type="entry name" value="CYTOCHROME P450"/>
    <property type="match status" value="1"/>
</dbReference>
<evidence type="ECO:0000256" key="1">
    <source>
        <dbReference type="PIRSR" id="PIRSR602401-1"/>
    </source>
</evidence>
<evidence type="ECO:0000313" key="2">
    <source>
        <dbReference type="EMBL" id="KAF9697527.1"/>
    </source>
</evidence>
<dbReference type="PRINTS" id="PR00463">
    <property type="entry name" value="EP450I"/>
</dbReference>
<accession>A0A8H7J7B1</accession>
<dbReference type="EMBL" id="RZGK01000007">
    <property type="protein sequence ID" value="KAF9697527.1"/>
    <property type="molecule type" value="Genomic_DNA"/>
</dbReference>
<dbReference type="InterPro" id="IPR036396">
    <property type="entry name" value="Cyt_P450_sf"/>
</dbReference>
<dbReference type="GO" id="GO:0020037">
    <property type="term" value="F:heme binding"/>
    <property type="evidence" value="ECO:0007669"/>
    <property type="project" value="InterPro"/>
</dbReference>
<gene>
    <name evidence="2" type="ORF">EKO04_004233</name>
</gene>
<dbReference type="InterPro" id="IPR002401">
    <property type="entry name" value="Cyt_P450_E_grp-I"/>
</dbReference>
<protein>
    <recommendedName>
        <fullName evidence="4">Cytochrome P450</fullName>
    </recommendedName>
</protein>
<dbReference type="PANTHER" id="PTHR24305:SF168">
    <property type="entry name" value="P450, PUTATIVE (EUROFUNG)-RELATED"/>
    <property type="match status" value="1"/>
</dbReference>
<evidence type="ECO:0000313" key="3">
    <source>
        <dbReference type="Proteomes" id="UP000651452"/>
    </source>
</evidence>
<feature type="binding site" description="axial binding residue" evidence="1">
    <location>
        <position position="397"/>
    </location>
    <ligand>
        <name>heme</name>
        <dbReference type="ChEBI" id="CHEBI:30413"/>
    </ligand>
    <ligandPart>
        <name>Fe</name>
        <dbReference type="ChEBI" id="CHEBI:18248"/>
    </ligandPart>
</feature>
<dbReference type="Gene3D" id="1.10.630.10">
    <property type="entry name" value="Cytochrome P450"/>
    <property type="match status" value="1"/>
</dbReference>
<keyword evidence="1" id="KW-0408">Iron</keyword>
<dbReference type="PRINTS" id="PR00385">
    <property type="entry name" value="P450"/>
</dbReference>